<dbReference type="InterPro" id="IPR016181">
    <property type="entry name" value="Acyl_CoA_acyltransferase"/>
</dbReference>
<comment type="caution">
    <text evidence="2">The sequence shown here is derived from an EMBL/GenBank/DDBJ whole genome shotgun (WGS) entry which is preliminary data.</text>
</comment>
<dbReference type="CDD" id="cd04301">
    <property type="entry name" value="NAT_SF"/>
    <property type="match status" value="1"/>
</dbReference>
<dbReference type="Proteomes" id="UP000800303">
    <property type="component" value="Unassembled WGS sequence"/>
</dbReference>
<dbReference type="Gene3D" id="3.40.630.30">
    <property type="match status" value="1"/>
</dbReference>
<evidence type="ECO:0000313" key="3">
    <source>
        <dbReference type="Proteomes" id="UP000800303"/>
    </source>
</evidence>
<proteinExistence type="predicted"/>
<dbReference type="Pfam" id="PF00583">
    <property type="entry name" value="Acetyltransf_1"/>
    <property type="match status" value="1"/>
</dbReference>
<gene>
    <name evidence="2" type="ORF">GYN08_20995</name>
</gene>
<feature type="domain" description="N-acetyltransferase" evidence="1">
    <location>
        <begin position="10"/>
        <end position="163"/>
    </location>
</feature>
<evidence type="ECO:0000313" key="2">
    <source>
        <dbReference type="EMBL" id="NGZ77775.1"/>
    </source>
</evidence>
<dbReference type="PROSITE" id="PS51186">
    <property type="entry name" value="GNAT"/>
    <property type="match status" value="1"/>
</dbReference>
<keyword evidence="3" id="KW-1185">Reference proteome</keyword>
<protein>
    <submittedName>
        <fullName evidence="2">GNAT family N-acetyltransferase</fullName>
    </submittedName>
</protein>
<dbReference type="EMBL" id="JAAFGS010000010">
    <property type="protein sequence ID" value="NGZ77775.1"/>
    <property type="molecule type" value="Genomic_DNA"/>
</dbReference>
<evidence type="ECO:0000259" key="1">
    <source>
        <dbReference type="PROSITE" id="PS51186"/>
    </source>
</evidence>
<dbReference type="RefSeq" id="WP_166278808.1">
    <property type="nucleotide sequence ID" value="NZ_JAAFGS010000010.1"/>
</dbReference>
<sequence>MNSDLHRSEFELAASAEWSDTRWARIRPVYEASFPEHIRKPERIVRSMLGRMDAFLHEGTLNGQVCSMALTGLSSDRRLLIVDYLAVSPSFRERGIGRRTVLELAAWARETHGVQGLLIEAEDDDSPEGKNRVKFWSGCGFESTDYVHSYIWVPEKYRAMLLDLQDKDASRQNELPRDGKKLFAYIEAFHKASFAR</sequence>
<accession>A0ABX0FCJ7</accession>
<name>A0ABX0FCJ7_9BACL</name>
<reference evidence="2 3" key="1">
    <citation type="submission" date="2020-01" db="EMBL/GenBank/DDBJ databases">
        <title>Polyphasic characterisation and genomic insights into a novel alkali tolerant bacterium VR-M41.</title>
        <authorList>
            <person name="Vemuluri V.R."/>
        </authorList>
    </citation>
    <scope>NUCLEOTIDE SEQUENCE [LARGE SCALE GENOMIC DNA]</scope>
    <source>
        <strain evidence="2 3">VR-M41</strain>
    </source>
</reference>
<dbReference type="SUPFAM" id="SSF55729">
    <property type="entry name" value="Acyl-CoA N-acyltransferases (Nat)"/>
    <property type="match status" value="1"/>
</dbReference>
<dbReference type="InterPro" id="IPR000182">
    <property type="entry name" value="GNAT_dom"/>
</dbReference>
<organism evidence="2 3">
    <name type="scientific">Saccharibacillus alkalitolerans</name>
    <dbReference type="NCBI Taxonomy" id="2705290"/>
    <lineage>
        <taxon>Bacteria</taxon>
        <taxon>Bacillati</taxon>
        <taxon>Bacillota</taxon>
        <taxon>Bacilli</taxon>
        <taxon>Bacillales</taxon>
        <taxon>Paenibacillaceae</taxon>
        <taxon>Saccharibacillus</taxon>
    </lineage>
</organism>